<dbReference type="InterPro" id="IPR029044">
    <property type="entry name" value="Nucleotide-diphossugar_trans"/>
</dbReference>
<dbReference type="SUPFAM" id="SSF53448">
    <property type="entry name" value="Nucleotide-diphospho-sugar transferases"/>
    <property type="match status" value="1"/>
</dbReference>
<dbReference type="eggNOG" id="COG0463">
    <property type="taxonomic scope" value="Bacteria"/>
</dbReference>
<dbReference type="PANTHER" id="PTHR43685:SF2">
    <property type="entry name" value="GLYCOSYLTRANSFERASE 2-LIKE DOMAIN-CONTAINING PROTEIN"/>
    <property type="match status" value="1"/>
</dbReference>
<organism evidence="3 4">
    <name type="scientific">Thioclava dalianensis</name>
    <dbReference type="NCBI Taxonomy" id="1185766"/>
    <lineage>
        <taxon>Bacteria</taxon>
        <taxon>Pseudomonadati</taxon>
        <taxon>Pseudomonadota</taxon>
        <taxon>Alphaproteobacteria</taxon>
        <taxon>Rhodobacterales</taxon>
        <taxon>Paracoccaceae</taxon>
        <taxon>Thioclava</taxon>
    </lineage>
</organism>
<dbReference type="STRING" id="1185766.SAMN05216224_101325"/>
<evidence type="ECO:0000259" key="2">
    <source>
        <dbReference type="Pfam" id="PF00535"/>
    </source>
</evidence>
<proteinExistence type="predicted"/>
<evidence type="ECO:0000313" key="3">
    <source>
        <dbReference type="EMBL" id="KEP71402.1"/>
    </source>
</evidence>
<dbReference type="Gene3D" id="3.90.550.10">
    <property type="entry name" value="Spore Coat Polysaccharide Biosynthesis Protein SpsA, Chain A"/>
    <property type="match status" value="1"/>
</dbReference>
<dbReference type="Proteomes" id="UP000027725">
    <property type="component" value="Unassembled WGS sequence"/>
</dbReference>
<comment type="caution">
    <text evidence="3">The sequence shown here is derived from an EMBL/GenBank/DDBJ whole genome shotgun (WGS) entry which is preliminary data.</text>
</comment>
<gene>
    <name evidence="3" type="ORF">DL1_07395</name>
</gene>
<feature type="domain" description="Glycosyltransferase 2-like" evidence="2">
    <location>
        <begin position="2"/>
        <end position="123"/>
    </location>
</feature>
<protein>
    <submittedName>
        <fullName evidence="3">Glycosyl transferase family A</fullName>
    </submittedName>
</protein>
<dbReference type="CDD" id="cd00761">
    <property type="entry name" value="Glyco_tranf_GTA_type"/>
    <property type="match status" value="1"/>
</dbReference>
<dbReference type="InterPro" id="IPR050834">
    <property type="entry name" value="Glycosyltransf_2"/>
</dbReference>
<dbReference type="AlphaFoldDB" id="A0A074U9P2"/>
<evidence type="ECO:0000256" key="1">
    <source>
        <dbReference type="SAM" id="MobiDB-lite"/>
    </source>
</evidence>
<sequence length="403" mass="43590">MSVIMANFRAVQHLSAAIDSVLRQTHDRLELIISDDASGDGSLDVIRAAMARDPRVILIEAETNGGAAAARNRALEAATGDWVAIMDSDDVIHPDRLRRMLAAAGQSGAQIVSDDLVFFGETEAASGRTLLQALDLDAPQMLDAARLMASEGADPTLPKFGYLKPLIARAALGEMRYDTSLSIAEDLDLYLRLLMAGHRWVMLPDPMYLYRRHSASLSYRLSAASIAAMIAAQERLSLSDAPRALQEAGRARSAHLRHQERYLHLVDAIKARKMSRVAGLLLRAPGLLGDLTWSVRDRLARRSESDGARSAQTLSLGGQATPGEGLSLSPPSAPEPAGTWSEPPHRMAAQLSALAARHDLSVEVTDRAALWAAWLLPRYAQMRIDFDTGEDADGLPLPAQTAQ</sequence>
<feature type="region of interest" description="Disordered" evidence="1">
    <location>
        <begin position="304"/>
        <end position="343"/>
    </location>
</feature>
<dbReference type="GO" id="GO:0016740">
    <property type="term" value="F:transferase activity"/>
    <property type="evidence" value="ECO:0007669"/>
    <property type="project" value="UniProtKB-KW"/>
</dbReference>
<dbReference type="PANTHER" id="PTHR43685">
    <property type="entry name" value="GLYCOSYLTRANSFERASE"/>
    <property type="match status" value="1"/>
</dbReference>
<reference evidence="3 4" key="1">
    <citation type="submission" date="2014-03" db="EMBL/GenBank/DDBJ databases">
        <title>The draft genome sequence of Thioclava dalianensis DLFJ1-1.</title>
        <authorList>
            <person name="Lai Q."/>
            <person name="Shao Z."/>
        </authorList>
    </citation>
    <scope>NUCLEOTIDE SEQUENCE [LARGE SCALE GENOMIC DNA]</scope>
    <source>
        <strain evidence="3 4">DLFJ1-1</strain>
    </source>
</reference>
<evidence type="ECO:0000313" key="4">
    <source>
        <dbReference type="Proteomes" id="UP000027725"/>
    </source>
</evidence>
<feature type="compositionally biased region" description="Low complexity" evidence="1">
    <location>
        <begin position="322"/>
        <end position="338"/>
    </location>
</feature>
<dbReference type="InterPro" id="IPR001173">
    <property type="entry name" value="Glyco_trans_2-like"/>
</dbReference>
<dbReference type="EMBL" id="JHEH01000002">
    <property type="protein sequence ID" value="KEP71402.1"/>
    <property type="molecule type" value="Genomic_DNA"/>
</dbReference>
<accession>A0A074U9P2</accession>
<keyword evidence="4" id="KW-1185">Reference proteome</keyword>
<keyword evidence="3" id="KW-0808">Transferase</keyword>
<name>A0A074U9P2_9RHOB</name>
<dbReference type="Pfam" id="PF00535">
    <property type="entry name" value="Glycos_transf_2"/>
    <property type="match status" value="1"/>
</dbReference>